<sequence length="690" mass="79998">MRSIISARRIRFCLLLLLIYFILNFYIKFTDVSSIRQSIINFKWHQSEIIDHQLCTTEPCPLDSRISTIIWTHDGTGLMKYIQWIATRKLANIRISQLDDDCCIIKQNYFSSSSSSSSSITHKFIQIYIISLSANITHPSVCFTKIKQTTNTNVTGINQIYFKRKSISATLIFQQLDLLKQKHNSPPQTDSSHITSEISKARAIIQYLQNYFTTISFTKWKIINSEDLVHSRLIDCEKSLTSFLTLLGLNTLDTVLKNVLTYDSHRFIDDAIWWDQSEVGERILNRSIPTRPSNLTYSNDFYHLHGTRSFVQYLADSRQCFRDGTFAQIPSETVSNRKSTDSPNRCLTDSFDCKFSDIYSFDDREQLYEESNSNDYFSIKPIKCGFAVPSIFDKVRERFARNHTCETIILTSIINCYDNLPGTEGNIPSSFCYVALLDTKTFNAIQPPPPHPQRQTHWTLIDLGDNASLFSFPAKTIETLKTCGQRMFPLAKWIIWLDGKAYLMRIVELLTQAQSSVFAPRHTTIDRTSAIEVNYTIERIRERETESPKNFDKFVMDIKRQEKEYKRDGFYSRADKLNLTLYDIALFVYRNNHPCNFRYLCGWHNEVNYFAYRGQLSVYYAAIRLNLIQHLHFLPRNFYHTFGHSQICSLAVPQSSPVWKNGTSPTGPELERIGSIKNSVLRHGPRHRLG</sequence>
<gene>
    <name evidence="3" type="ORF">JYZ213_LOCUS18486</name>
</gene>
<keyword evidence="1" id="KW-1133">Transmembrane helix</keyword>
<dbReference type="Proteomes" id="UP000663845">
    <property type="component" value="Unassembled WGS sequence"/>
</dbReference>
<comment type="caution">
    <text evidence="3">The sequence shown here is derived from an EMBL/GenBank/DDBJ whole genome shotgun (WGS) entry which is preliminary data.</text>
</comment>
<dbReference type="PANTHER" id="PTHR12956">
    <property type="entry name" value="ALKALINE CERAMIDASE-RELATED"/>
    <property type="match status" value="1"/>
</dbReference>
<dbReference type="Pfam" id="PF04765">
    <property type="entry name" value="TOD1_MUCI70"/>
    <property type="match status" value="1"/>
</dbReference>
<dbReference type="InterPro" id="IPR006852">
    <property type="entry name" value="TOD1_MUCI70"/>
</dbReference>
<evidence type="ECO:0000313" key="3">
    <source>
        <dbReference type="EMBL" id="CAF1047413.1"/>
    </source>
</evidence>
<evidence type="ECO:0000259" key="2">
    <source>
        <dbReference type="Pfam" id="PF04765"/>
    </source>
</evidence>
<dbReference type="AlphaFoldDB" id="A0A814K628"/>
<feature type="transmembrane region" description="Helical" evidence="1">
    <location>
        <begin position="12"/>
        <end position="29"/>
    </location>
</feature>
<proteinExistence type="predicted"/>
<organism evidence="3 4">
    <name type="scientific">Adineta steineri</name>
    <dbReference type="NCBI Taxonomy" id="433720"/>
    <lineage>
        <taxon>Eukaryota</taxon>
        <taxon>Metazoa</taxon>
        <taxon>Spiralia</taxon>
        <taxon>Gnathifera</taxon>
        <taxon>Rotifera</taxon>
        <taxon>Eurotatoria</taxon>
        <taxon>Bdelloidea</taxon>
        <taxon>Adinetida</taxon>
        <taxon>Adinetidae</taxon>
        <taxon>Adineta</taxon>
    </lineage>
</organism>
<dbReference type="InterPro" id="IPR048354">
    <property type="entry name" value="TOD1_MUCI70_glycTrfase_dom"/>
</dbReference>
<keyword evidence="1" id="KW-0472">Membrane</keyword>
<keyword evidence="1" id="KW-0812">Transmembrane</keyword>
<name>A0A814K628_9BILA</name>
<feature type="domain" description="TOD1/MUCI70 glycosyltransferase-like" evidence="2">
    <location>
        <begin position="358"/>
        <end position="627"/>
    </location>
</feature>
<reference evidence="3" key="1">
    <citation type="submission" date="2021-02" db="EMBL/GenBank/DDBJ databases">
        <authorList>
            <person name="Nowell W R."/>
        </authorList>
    </citation>
    <scope>NUCLEOTIDE SEQUENCE</scope>
</reference>
<evidence type="ECO:0000256" key="1">
    <source>
        <dbReference type="SAM" id="Phobius"/>
    </source>
</evidence>
<protein>
    <recommendedName>
        <fullName evidence="2">TOD1/MUCI70 glycosyltransferase-like domain-containing protein</fullName>
    </recommendedName>
</protein>
<accession>A0A814K628</accession>
<evidence type="ECO:0000313" key="4">
    <source>
        <dbReference type="Proteomes" id="UP000663845"/>
    </source>
</evidence>
<dbReference type="EMBL" id="CAJNOG010000180">
    <property type="protein sequence ID" value="CAF1047413.1"/>
    <property type="molecule type" value="Genomic_DNA"/>
</dbReference>